<dbReference type="AlphaFoldDB" id="A0A172WNF7"/>
<dbReference type="OrthoDB" id="5897919at2"/>
<evidence type="ECO:0000256" key="1">
    <source>
        <dbReference type="SAM" id="SignalP"/>
    </source>
</evidence>
<dbReference type="Proteomes" id="UP000077787">
    <property type="component" value="Chromosome"/>
</dbReference>
<reference evidence="2 3" key="1">
    <citation type="submission" date="2016-05" db="EMBL/GenBank/DDBJ databases">
        <title>Genome sequence of Pseudomonas stutzeri 273 and identification of the exopolysaccharide biosynthesis locus.</title>
        <authorList>
            <person name="Wu S."/>
            <person name="Sun C."/>
        </authorList>
    </citation>
    <scope>NUCLEOTIDE SEQUENCE [LARGE SCALE GENOMIC DNA]</scope>
    <source>
        <strain evidence="2 3">273</strain>
    </source>
</reference>
<sequence length="114" mass="12650">MKALNFAICLMLSSSNVAYGQADSESKHLVTSCQALVEVYAKRDQQHLLAGLTTSTSAALLAGYCRGVLDEYRRRTDFCYQGDWYVQAARIAEYPSYAEELPALDELLKQSCAI</sequence>
<organism evidence="2 3">
    <name type="scientific">Stutzerimonas stutzeri</name>
    <name type="common">Pseudomonas stutzeri</name>
    <dbReference type="NCBI Taxonomy" id="316"/>
    <lineage>
        <taxon>Bacteria</taxon>
        <taxon>Pseudomonadati</taxon>
        <taxon>Pseudomonadota</taxon>
        <taxon>Gammaproteobacteria</taxon>
        <taxon>Pseudomonadales</taxon>
        <taxon>Pseudomonadaceae</taxon>
        <taxon>Stutzerimonas</taxon>
    </lineage>
</organism>
<accession>A0A172WNF7</accession>
<protein>
    <submittedName>
        <fullName evidence="2">Uncharacterized protein</fullName>
    </submittedName>
</protein>
<dbReference type="RefSeq" id="WP_064481091.1">
    <property type="nucleotide sequence ID" value="NZ_CP015641.1"/>
</dbReference>
<keyword evidence="1" id="KW-0732">Signal</keyword>
<feature type="signal peptide" evidence="1">
    <location>
        <begin position="1"/>
        <end position="18"/>
    </location>
</feature>
<name>A0A172WNF7_STUST</name>
<evidence type="ECO:0000313" key="2">
    <source>
        <dbReference type="EMBL" id="ANF25031.1"/>
    </source>
</evidence>
<dbReference type="EMBL" id="CP015641">
    <property type="protein sequence ID" value="ANF25031.1"/>
    <property type="molecule type" value="Genomic_DNA"/>
</dbReference>
<feature type="chain" id="PRO_5008002761" evidence="1">
    <location>
        <begin position="19"/>
        <end position="114"/>
    </location>
</feature>
<gene>
    <name evidence="2" type="ORF">PS273GM_07620</name>
</gene>
<evidence type="ECO:0000313" key="3">
    <source>
        <dbReference type="Proteomes" id="UP000077787"/>
    </source>
</evidence>
<proteinExistence type="predicted"/>